<dbReference type="Proteomes" id="UP000474175">
    <property type="component" value="Unassembled WGS sequence"/>
</dbReference>
<dbReference type="EMBL" id="JAAFZH010000004">
    <property type="protein sequence ID" value="NDU95707.1"/>
    <property type="molecule type" value="Genomic_DNA"/>
</dbReference>
<gene>
    <name evidence="2" type="ORF">GK108_12560</name>
</gene>
<reference evidence="2 3" key="1">
    <citation type="submission" date="2020-02" db="EMBL/GenBank/DDBJ databases">
        <title>Draft genome sequence of two Spirosoma agri KCTC 52727 and Spirosoma terrae KCTC 52035.</title>
        <authorList>
            <person name="Rojas J."/>
            <person name="Ambika Manirajan B."/>
            <person name="Suarez C."/>
            <person name="Ratering S."/>
            <person name="Schnell S."/>
        </authorList>
    </citation>
    <scope>NUCLEOTIDE SEQUENCE [LARGE SCALE GENOMIC DNA]</scope>
    <source>
        <strain evidence="2 3">KCTC 52035</strain>
    </source>
</reference>
<name>A0A6L9L896_9BACT</name>
<feature type="signal peptide" evidence="1">
    <location>
        <begin position="1"/>
        <end position="19"/>
    </location>
</feature>
<keyword evidence="3" id="KW-1185">Reference proteome</keyword>
<evidence type="ECO:0008006" key="4">
    <source>
        <dbReference type="Google" id="ProtNLM"/>
    </source>
</evidence>
<organism evidence="2 3">
    <name type="scientific">Spirosoma terrae</name>
    <dbReference type="NCBI Taxonomy" id="1968276"/>
    <lineage>
        <taxon>Bacteria</taxon>
        <taxon>Pseudomonadati</taxon>
        <taxon>Bacteroidota</taxon>
        <taxon>Cytophagia</taxon>
        <taxon>Cytophagales</taxon>
        <taxon>Cytophagaceae</taxon>
        <taxon>Spirosoma</taxon>
    </lineage>
</organism>
<evidence type="ECO:0000313" key="3">
    <source>
        <dbReference type="Proteomes" id="UP000474175"/>
    </source>
</evidence>
<feature type="chain" id="PRO_5026918449" description="T9SS C-terminal target domain-containing protein" evidence="1">
    <location>
        <begin position="20"/>
        <end position="638"/>
    </location>
</feature>
<keyword evidence="1" id="KW-0732">Signal</keyword>
<evidence type="ECO:0000313" key="2">
    <source>
        <dbReference type="EMBL" id="NDU95707.1"/>
    </source>
</evidence>
<protein>
    <recommendedName>
        <fullName evidence="4">T9SS C-terminal target domain-containing protein</fullName>
    </recommendedName>
</protein>
<evidence type="ECO:0000256" key="1">
    <source>
        <dbReference type="SAM" id="SignalP"/>
    </source>
</evidence>
<comment type="caution">
    <text evidence="2">The sequence shown here is derived from an EMBL/GenBank/DDBJ whole genome shotgun (WGS) entry which is preliminary data.</text>
</comment>
<sequence length="638" mass="65421">MKKYLVLLALLLTGLPGFSQVGFRENNGKLEYRPNVATAWKTLVVAGSTGQFNSLTVVGGLNLGTATTAAMGGSATQLVINDQTSAQAGITIQAGGNRSIVFRHGATNGIYLAANTGNFTVANSLFPGVDNGYDFGNLTTRWRDAFFSRDLTVDNQIYSQIFRGKTGLTTAFRNFGNTGYMAITDAGVVNFISTGAVTFNQPIQVGNDVYPPTDGGGNVGISGKAFGGARIGTVFTEVLSARTGSSGILFRNNAVNAFSKMQENGGWTFGSTTQVSSTNIAEFTGNTYTNGIIGGPGSLSLTTRNHYFGSTNNAGQINFARGNDGSYQGTIGYASAASTGGDFAINANGGNGLVTINGAASGVRLQQAGTNVLIATSSGIDVTGKYTLGGVDLAKTPGTNNLFLGGNGNITLTGAGNTIVGSSASTALTTGAFNTVIGESALQQVSTGANNTAVGRSAGFNSIYATLSNNTFLGYNAGRNVAAGFTGSNNIFLGVDAGNGETGTQNNTLFLGNSTTPIFLKSYGGGSFLGGVRGSNLTTTNTSVATTYTIDMSLSDNVYHYITITGNTTITLTNYTAGKHLYLRVKQGGAGGYTLTLPAAIRFPGGATVDLNTAVDGVTVFDIVASSTTELDGFYSKQ</sequence>
<accession>A0A6L9L896</accession>
<dbReference type="AlphaFoldDB" id="A0A6L9L896"/>
<dbReference type="RefSeq" id="WP_163948256.1">
    <property type="nucleotide sequence ID" value="NZ_JAAFZH010000004.1"/>
</dbReference>
<proteinExistence type="predicted"/>